<dbReference type="AlphaFoldDB" id="A0A8J5UVH3"/>
<reference evidence="1" key="1">
    <citation type="journal article" date="2021" name="bioRxiv">
        <title>Whole Genome Assembly and Annotation of Northern Wild Rice, Zizania palustris L., Supports a Whole Genome Duplication in the Zizania Genus.</title>
        <authorList>
            <person name="Haas M."/>
            <person name="Kono T."/>
            <person name="Macchietto M."/>
            <person name="Millas R."/>
            <person name="McGilp L."/>
            <person name="Shao M."/>
            <person name="Duquette J."/>
            <person name="Hirsch C.N."/>
            <person name="Kimball J."/>
        </authorList>
    </citation>
    <scope>NUCLEOTIDE SEQUENCE</scope>
    <source>
        <tissue evidence="1">Fresh leaf tissue</tissue>
    </source>
</reference>
<protein>
    <submittedName>
        <fullName evidence="1">Uncharacterized protein</fullName>
    </submittedName>
</protein>
<accession>A0A8J5UVH3</accession>
<organism evidence="1 2">
    <name type="scientific">Zizania palustris</name>
    <name type="common">Northern wild rice</name>
    <dbReference type="NCBI Taxonomy" id="103762"/>
    <lineage>
        <taxon>Eukaryota</taxon>
        <taxon>Viridiplantae</taxon>
        <taxon>Streptophyta</taxon>
        <taxon>Embryophyta</taxon>
        <taxon>Tracheophyta</taxon>
        <taxon>Spermatophyta</taxon>
        <taxon>Magnoliopsida</taxon>
        <taxon>Liliopsida</taxon>
        <taxon>Poales</taxon>
        <taxon>Poaceae</taxon>
        <taxon>BOP clade</taxon>
        <taxon>Oryzoideae</taxon>
        <taxon>Oryzeae</taxon>
        <taxon>Zizaniinae</taxon>
        <taxon>Zizania</taxon>
    </lineage>
</organism>
<name>A0A8J5UVH3_ZIZPA</name>
<evidence type="ECO:0000313" key="2">
    <source>
        <dbReference type="Proteomes" id="UP000729402"/>
    </source>
</evidence>
<keyword evidence="2" id="KW-1185">Reference proteome</keyword>
<reference evidence="1" key="2">
    <citation type="submission" date="2021-02" db="EMBL/GenBank/DDBJ databases">
        <authorList>
            <person name="Kimball J.A."/>
            <person name="Haas M.W."/>
            <person name="Macchietto M."/>
            <person name="Kono T."/>
            <person name="Duquette J."/>
            <person name="Shao M."/>
        </authorList>
    </citation>
    <scope>NUCLEOTIDE SEQUENCE</scope>
    <source>
        <tissue evidence="1">Fresh leaf tissue</tissue>
    </source>
</reference>
<dbReference type="Proteomes" id="UP000729402">
    <property type="component" value="Unassembled WGS sequence"/>
</dbReference>
<proteinExistence type="predicted"/>
<sequence length="66" mass="7265">MWPCRRRGDVSQDCHCNWVLVLLEPPRTRSQPRPCHGGGGASTWASRQCYSIATNHGCTCAAIPLV</sequence>
<comment type="caution">
    <text evidence="1">The sequence shown here is derived from an EMBL/GenBank/DDBJ whole genome shotgun (WGS) entry which is preliminary data.</text>
</comment>
<dbReference type="EMBL" id="JAAALK010000387">
    <property type="protein sequence ID" value="KAG8044747.1"/>
    <property type="molecule type" value="Genomic_DNA"/>
</dbReference>
<evidence type="ECO:0000313" key="1">
    <source>
        <dbReference type="EMBL" id="KAG8044747.1"/>
    </source>
</evidence>
<gene>
    <name evidence="1" type="ORF">GUJ93_ZPchr0079g2782</name>
</gene>